<evidence type="ECO:0000313" key="6">
    <source>
        <dbReference type="Proteomes" id="UP001515480"/>
    </source>
</evidence>
<dbReference type="PANTHER" id="PTHR21136">
    <property type="entry name" value="SNARE PROTEINS"/>
    <property type="match status" value="1"/>
</dbReference>
<name>A0AB34ILI1_PRYPA</name>
<dbReference type="EMBL" id="JBGBPQ010000024">
    <property type="protein sequence ID" value="KAL1500196.1"/>
    <property type="molecule type" value="Genomic_DNA"/>
</dbReference>
<organism evidence="5 6">
    <name type="scientific">Prymnesium parvum</name>
    <name type="common">Toxic golden alga</name>
    <dbReference type="NCBI Taxonomy" id="97485"/>
    <lineage>
        <taxon>Eukaryota</taxon>
        <taxon>Haptista</taxon>
        <taxon>Haptophyta</taxon>
        <taxon>Prymnesiophyceae</taxon>
        <taxon>Prymnesiales</taxon>
        <taxon>Prymnesiaceae</taxon>
        <taxon>Prymnesium</taxon>
    </lineage>
</organism>
<dbReference type="Gene3D" id="1.20.5.110">
    <property type="match status" value="1"/>
</dbReference>
<keyword evidence="3" id="KW-1133">Transmembrane helix</keyword>
<feature type="transmembrane region" description="Helical" evidence="3">
    <location>
        <begin position="326"/>
        <end position="348"/>
    </location>
</feature>
<feature type="compositionally biased region" description="Basic and acidic residues" evidence="2">
    <location>
        <begin position="126"/>
        <end position="136"/>
    </location>
</feature>
<keyword evidence="6" id="KW-1185">Reference proteome</keyword>
<sequence>MAARGVLYACVVRRAAVVAHAGELRRERAVLRALATPRAAWSEGGFLLNAQGEGEAVHAMLSGGVAFACCASRALSTELARRFLHEMAQVFEAQGGLPVEEGGEGRSAAGRRRQAESEGESEGESEAGREGGRDGGSRSGSRRGSRRGSRSSDGGVRGGAGGELGSGGGGGGGSSGGGGGVTCTRCEEEREALPDGKARTKSRRRSSIGWLLAREKGEVRISEERGSEDGREAARRERREAMERLLEQLMQRHSNPERIARASQVAEVVVVVQETAGIMQDNLARLLANYEDVDALADKSAQLMEQSQFLHAAARQLKVNKCRQNWKMNLCFIIPIVAGLVVLILWAAKVIKF</sequence>
<dbReference type="Pfam" id="PF00957">
    <property type="entry name" value="Synaptobrevin"/>
    <property type="match status" value="1"/>
</dbReference>
<dbReference type="PROSITE" id="PS50892">
    <property type="entry name" value="V_SNARE"/>
    <property type="match status" value="1"/>
</dbReference>
<proteinExistence type="predicted"/>
<accession>A0AB34ILI1</accession>
<dbReference type="InterPro" id="IPR051097">
    <property type="entry name" value="Synaptobrevin-like_transport"/>
</dbReference>
<protein>
    <recommendedName>
        <fullName evidence="4">V-SNARE coiled-coil homology domain-containing protein</fullName>
    </recommendedName>
</protein>
<evidence type="ECO:0000259" key="4">
    <source>
        <dbReference type="PROSITE" id="PS50892"/>
    </source>
</evidence>
<evidence type="ECO:0000256" key="3">
    <source>
        <dbReference type="SAM" id="Phobius"/>
    </source>
</evidence>
<feature type="domain" description="V-SNARE coiled-coil homology" evidence="4">
    <location>
        <begin position="264"/>
        <end position="327"/>
    </location>
</feature>
<evidence type="ECO:0000256" key="2">
    <source>
        <dbReference type="SAM" id="MobiDB-lite"/>
    </source>
</evidence>
<dbReference type="AlphaFoldDB" id="A0AB34ILI1"/>
<dbReference type="CDD" id="cd15843">
    <property type="entry name" value="R-SNARE"/>
    <property type="match status" value="1"/>
</dbReference>
<keyword evidence="3" id="KW-0812">Transmembrane</keyword>
<feature type="compositionally biased region" description="Basic residues" evidence="2">
    <location>
        <begin position="140"/>
        <end position="149"/>
    </location>
</feature>
<reference evidence="5 6" key="1">
    <citation type="journal article" date="2024" name="Science">
        <title>Giant polyketide synthase enzymes in the biosynthesis of giant marine polyether toxins.</title>
        <authorList>
            <person name="Fallon T.R."/>
            <person name="Shende V.V."/>
            <person name="Wierzbicki I.H."/>
            <person name="Pendleton A.L."/>
            <person name="Watervoot N.F."/>
            <person name="Auber R.P."/>
            <person name="Gonzalez D.J."/>
            <person name="Wisecaver J.H."/>
            <person name="Moore B.S."/>
        </authorList>
    </citation>
    <scope>NUCLEOTIDE SEQUENCE [LARGE SCALE GENOMIC DNA]</scope>
    <source>
        <strain evidence="5 6">12B1</strain>
    </source>
</reference>
<evidence type="ECO:0000256" key="1">
    <source>
        <dbReference type="PROSITE-ProRule" id="PRU00290"/>
    </source>
</evidence>
<keyword evidence="1" id="KW-0175">Coiled coil</keyword>
<dbReference type="InterPro" id="IPR042855">
    <property type="entry name" value="V_SNARE_CC"/>
</dbReference>
<feature type="compositionally biased region" description="Gly residues" evidence="2">
    <location>
        <begin position="155"/>
        <end position="181"/>
    </location>
</feature>
<dbReference type="Proteomes" id="UP001515480">
    <property type="component" value="Unassembled WGS sequence"/>
</dbReference>
<evidence type="ECO:0000313" key="5">
    <source>
        <dbReference type="EMBL" id="KAL1500196.1"/>
    </source>
</evidence>
<dbReference type="SUPFAM" id="SSF58038">
    <property type="entry name" value="SNARE fusion complex"/>
    <property type="match status" value="1"/>
</dbReference>
<keyword evidence="3" id="KW-0472">Membrane</keyword>
<comment type="caution">
    <text evidence="5">The sequence shown here is derived from an EMBL/GenBank/DDBJ whole genome shotgun (WGS) entry which is preliminary data.</text>
</comment>
<feature type="region of interest" description="Disordered" evidence="2">
    <location>
        <begin position="95"/>
        <end position="183"/>
    </location>
</feature>
<dbReference type="PANTHER" id="PTHR21136:SF168">
    <property type="entry name" value="VESICLE-ASSOCIATED MEMBRANE PROTEIN 9"/>
    <property type="match status" value="1"/>
</dbReference>
<gene>
    <name evidence="5" type="ORF">AB1Y20_012865</name>
</gene>